<dbReference type="PANTHER" id="PTHR35368:SF1">
    <property type="entry name" value="HYDROPEROXIDE REDUCTASE"/>
    <property type="match status" value="1"/>
</dbReference>
<gene>
    <name evidence="1" type="ORF">KDW95_03905</name>
</gene>
<dbReference type="InterPro" id="IPR003718">
    <property type="entry name" value="OsmC/Ohr_fam"/>
</dbReference>
<dbReference type="PANTHER" id="PTHR35368">
    <property type="entry name" value="HYDROPEROXIDE REDUCTASE"/>
    <property type="match status" value="1"/>
</dbReference>
<dbReference type="Gene3D" id="3.30.300.20">
    <property type="match status" value="2"/>
</dbReference>
<dbReference type="EMBL" id="CP073347">
    <property type="protein sequence ID" value="UTW12830.1"/>
    <property type="molecule type" value="Genomic_DNA"/>
</dbReference>
<dbReference type="InterPro" id="IPR015946">
    <property type="entry name" value="KH_dom-like_a/b"/>
</dbReference>
<organism evidence="1 2">
    <name type="scientific">Marinobacterium rhizophilum</name>
    <dbReference type="NCBI Taxonomy" id="420402"/>
    <lineage>
        <taxon>Bacteria</taxon>
        <taxon>Pseudomonadati</taxon>
        <taxon>Pseudomonadota</taxon>
        <taxon>Gammaproteobacteria</taxon>
        <taxon>Oceanospirillales</taxon>
        <taxon>Oceanospirillaceae</taxon>
        <taxon>Marinobacterium</taxon>
    </lineage>
</organism>
<dbReference type="Pfam" id="PF02566">
    <property type="entry name" value="OsmC"/>
    <property type="match status" value="2"/>
</dbReference>
<keyword evidence="2" id="KW-1185">Reference proteome</keyword>
<dbReference type="Proteomes" id="UP001058461">
    <property type="component" value="Chromosome"/>
</dbReference>
<evidence type="ECO:0000313" key="1">
    <source>
        <dbReference type="EMBL" id="UTW12830.1"/>
    </source>
</evidence>
<sequence length="385" mass="41359">MAMNVVNGVDVAALGKIISDFKADPKTAAFDFRSSTDWHSGAIVNSTFTGHKRNGVESTRAQPHQLAGDEPQALLGSGQHVGPAGHLLHAMCHCLTVTLAYHGAARGVRIDSLRVDAEGSLDLQGFLGLSDKVKPGFKQIHLKAYIDSPNSSEEVLALFQYAQGRSPICSTVRHNVNIAWEFDIEATDAGPETGEDRHGVNFPNLAATVQALTDTPVLGKCTFYASEQWLGGAKTRSSHPGFDQAEGELLMRHREESPKTYVGDEPAVLLGSDAGPSPSETLLHAMANCVSVTTSYHSAARGVPLDAFKVDLEGDMDLQGFADLDDNVTPAYRNITARVRIRAGGNEREIVELLKFTTSHSPMCDSVKRPVDISFSLVHNGFAIA</sequence>
<name>A0ABY5HNR1_9GAMM</name>
<proteinExistence type="predicted"/>
<dbReference type="RefSeq" id="WP_255854960.1">
    <property type="nucleotide sequence ID" value="NZ_CP073347.1"/>
</dbReference>
<dbReference type="InterPro" id="IPR052924">
    <property type="entry name" value="OsmC/Ohr_hydroprdx_reductase"/>
</dbReference>
<accession>A0ABY5HNR1</accession>
<protein>
    <submittedName>
        <fullName evidence="1">OsmC family protein</fullName>
    </submittedName>
</protein>
<dbReference type="InterPro" id="IPR036102">
    <property type="entry name" value="OsmC/Ohrsf"/>
</dbReference>
<evidence type="ECO:0000313" key="2">
    <source>
        <dbReference type="Proteomes" id="UP001058461"/>
    </source>
</evidence>
<dbReference type="SUPFAM" id="SSF82784">
    <property type="entry name" value="OsmC-like"/>
    <property type="match status" value="2"/>
</dbReference>
<reference evidence="1" key="1">
    <citation type="submission" date="2021-04" db="EMBL/GenBank/DDBJ databases">
        <title>Oceanospirillales bacteria with DddD are important DMSP degraders in coastal seawater.</title>
        <authorList>
            <person name="Liu J."/>
        </authorList>
    </citation>
    <scope>NUCLEOTIDE SEQUENCE</scope>
    <source>
        <strain evidence="1">D13-1</strain>
    </source>
</reference>